<evidence type="ECO:0000313" key="1">
    <source>
        <dbReference type="EMBL" id="WWA28618.1"/>
    </source>
</evidence>
<organism evidence="1 2">
    <name type="scientific">Shouchella rhizosphaerae</name>
    <dbReference type="NCBI Taxonomy" id="866786"/>
    <lineage>
        <taxon>Bacteria</taxon>
        <taxon>Bacillati</taxon>
        <taxon>Bacillota</taxon>
        <taxon>Bacilli</taxon>
        <taxon>Bacillales</taxon>
        <taxon>Bacillaceae</taxon>
        <taxon>Shouchella</taxon>
    </lineage>
</organism>
<sequence>MLELDKMIDKVNGLKEEHAKGIMKIICGKLDILKHADGQYTEE</sequence>
<keyword evidence="2" id="KW-1185">Reference proteome</keyword>
<reference evidence="1 2" key="1">
    <citation type="submission" date="2024-01" db="EMBL/GenBank/DDBJ databases">
        <title>Culturomics analysis of mouse respiratory tract.</title>
        <authorList>
            <person name="Phillips A.M."/>
            <person name="Collette N.M."/>
            <person name="Mageeney C.M."/>
            <person name="Sinha A."/>
            <person name="Hern K.E."/>
            <person name="Arkin A.P."/>
            <person name="Williams K.P."/>
            <person name="Branda S."/>
        </authorList>
    </citation>
    <scope>NUCLEOTIDE SEQUENCE [LARGE SCALE GENOMIC DNA]</scope>
    <source>
        <strain evidence="1 2">CP20</strain>
    </source>
</reference>
<dbReference type="Proteomes" id="UP001341136">
    <property type="component" value="Chromosome"/>
</dbReference>
<proteinExistence type="predicted"/>
<protein>
    <submittedName>
        <fullName evidence="1">Uncharacterized protein</fullName>
    </submittedName>
</protein>
<accession>A0ABZ2CNS8</accession>
<evidence type="ECO:0000313" key="2">
    <source>
        <dbReference type="Proteomes" id="UP001341136"/>
    </source>
</evidence>
<dbReference type="EMBL" id="CP144921">
    <property type="protein sequence ID" value="WWA28618.1"/>
    <property type="molecule type" value="Genomic_DNA"/>
</dbReference>
<dbReference type="RefSeq" id="WP_257006176.1">
    <property type="nucleotide sequence ID" value="NZ_CP144921.1"/>
</dbReference>
<gene>
    <name evidence="1" type="ORF">V5G21_12685</name>
</gene>
<name>A0ABZ2CNS8_9BACI</name>